<protein>
    <recommendedName>
        <fullName evidence="1">Glucose-methanol-choline oxidoreductase C-terminal domain-containing protein</fullName>
    </recommendedName>
</protein>
<sequence length="99" mass="11416">MRQPMTMTGQTLHSRPFLGQRRRTVGQFFAIILISPWLLRSLSRGTVWLASSDPYAAPLMDPKYYSDPNDLDTMLEALKFSLALRWDHQQILLPLLILS</sequence>
<gene>
    <name evidence="2" type="ORF">GHT06_021083</name>
</gene>
<dbReference type="AlphaFoldDB" id="A0AAD5KIQ3"/>
<dbReference type="GO" id="GO:0050660">
    <property type="term" value="F:flavin adenine dinucleotide binding"/>
    <property type="evidence" value="ECO:0007669"/>
    <property type="project" value="InterPro"/>
</dbReference>
<evidence type="ECO:0000313" key="3">
    <source>
        <dbReference type="Proteomes" id="UP000820818"/>
    </source>
</evidence>
<reference evidence="2 3" key="1">
    <citation type="submission" date="2022-05" db="EMBL/GenBank/DDBJ databases">
        <title>A multi-omics perspective on studying reproductive biology in Daphnia sinensis.</title>
        <authorList>
            <person name="Jia J."/>
        </authorList>
    </citation>
    <scope>NUCLEOTIDE SEQUENCE [LARGE SCALE GENOMIC DNA]</scope>
    <source>
        <strain evidence="2 3">WSL</strain>
    </source>
</reference>
<dbReference type="PANTHER" id="PTHR11552">
    <property type="entry name" value="GLUCOSE-METHANOL-CHOLINE GMC OXIDOREDUCTASE"/>
    <property type="match status" value="1"/>
</dbReference>
<dbReference type="InterPro" id="IPR012132">
    <property type="entry name" value="GMC_OxRdtase"/>
</dbReference>
<comment type="caution">
    <text evidence="2">The sequence shown here is derived from an EMBL/GenBank/DDBJ whole genome shotgun (WGS) entry which is preliminary data.</text>
</comment>
<organism evidence="2 3">
    <name type="scientific">Daphnia sinensis</name>
    <dbReference type="NCBI Taxonomy" id="1820382"/>
    <lineage>
        <taxon>Eukaryota</taxon>
        <taxon>Metazoa</taxon>
        <taxon>Ecdysozoa</taxon>
        <taxon>Arthropoda</taxon>
        <taxon>Crustacea</taxon>
        <taxon>Branchiopoda</taxon>
        <taxon>Diplostraca</taxon>
        <taxon>Cladocera</taxon>
        <taxon>Anomopoda</taxon>
        <taxon>Daphniidae</taxon>
        <taxon>Daphnia</taxon>
        <taxon>Daphnia similis group</taxon>
    </lineage>
</organism>
<evidence type="ECO:0000313" key="2">
    <source>
        <dbReference type="EMBL" id="KAI9553189.1"/>
    </source>
</evidence>
<dbReference type="Proteomes" id="UP000820818">
    <property type="component" value="Linkage Group LG9"/>
</dbReference>
<dbReference type="SUPFAM" id="SSF54373">
    <property type="entry name" value="FAD-linked reductases, C-terminal domain"/>
    <property type="match status" value="1"/>
</dbReference>
<dbReference type="GO" id="GO:0016614">
    <property type="term" value="F:oxidoreductase activity, acting on CH-OH group of donors"/>
    <property type="evidence" value="ECO:0007669"/>
    <property type="project" value="InterPro"/>
</dbReference>
<dbReference type="Gene3D" id="3.30.560.10">
    <property type="entry name" value="Glucose Oxidase, domain 3"/>
    <property type="match status" value="1"/>
</dbReference>
<keyword evidence="3" id="KW-1185">Reference proteome</keyword>
<accession>A0AAD5KIQ3</accession>
<dbReference type="EMBL" id="WJBH02000009">
    <property type="protein sequence ID" value="KAI9553189.1"/>
    <property type="molecule type" value="Genomic_DNA"/>
</dbReference>
<proteinExistence type="predicted"/>
<dbReference type="Pfam" id="PF05199">
    <property type="entry name" value="GMC_oxred_C"/>
    <property type="match status" value="1"/>
</dbReference>
<feature type="domain" description="Glucose-methanol-choline oxidoreductase C-terminal" evidence="1">
    <location>
        <begin position="43"/>
        <end position="81"/>
    </location>
</feature>
<dbReference type="InterPro" id="IPR007867">
    <property type="entry name" value="GMC_OxRtase_C"/>
</dbReference>
<evidence type="ECO:0000259" key="1">
    <source>
        <dbReference type="Pfam" id="PF05199"/>
    </source>
</evidence>
<name>A0AAD5KIQ3_9CRUS</name>
<dbReference type="PANTHER" id="PTHR11552:SF227">
    <property type="entry name" value="GLUCOSE DEHYDROGENASE [FAD, QUINONE]-LIKE PROTEIN"/>
    <property type="match status" value="1"/>
</dbReference>